<feature type="signal peptide" evidence="1">
    <location>
        <begin position="1"/>
        <end position="28"/>
    </location>
</feature>
<dbReference type="PROSITE" id="PS51257">
    <property type="entry name" value="PROKAR_LIPOPROTEIN"/>
    <property type="match status" value="1"/>
</dbReference>
<dbReference type="EMBL" id="NVVJ01000021">
    <property type="protein sequence ID" value="PCJ24991.1"/>
    <property type="molecule type" value="Genomic_DNA"/>
</dbReference>
<evidence type="ECO:0000313" key="2">
    <source>
        <dbReference type="EMBL" id="PCJ24991.1"/>
    </source>
</evidence>
<accession>A0A2A5B0W9</accession>
<proteinExistence type="predicted"/>
<dbReference type="AlphaFoldDB" id="A0A2A5B0W9"/>
<dbReference type="Proteomes" id="UP000218327">
    <property type="component" value="Unassembled WGS sequence"/>
</dbReference>
<feature type="chain" id="PRO_5012517551" evidence="1">
    <location>
        <begin position="29"/>
        <end position="125"/>
    </location>
</feature>
<name>A0A2A5B0W9_9GAMM</name>
<comment type="caution">
    <text evidence="2">The sequence shown here is derived from an EMBL/GenBank/DDBJ whole genome shotgun (WGS) entry which is preliminary data.</text>
</comment>
<evidence type="ECO:0000256" key="1">
    <source>
        <dbReference type="SAM" id="SignalP"/>
    </source>
</evidence>
<gene>
    <name evidence="2" type="ORF">COA96_08340</name>
</gene>
<evidence type="ECO:0000313" key="3">
    <source>
        <dbReference type="Proteomes" id="UP000218327"/>
    </source>
</evidence>
<organism evidence="2 3">
    <name type="scientific">SAR86 cluster bacterium</name>
    <dbReference type="NCBI Taxonomy" id="2030880"/>
    <lineage>
        <taxon>Bacteria</taxon>
        <taxon>Pseudomonadati</taxon>
        <taxon>Pseudomonadota</taxon>
        <taxon>Gammaproteobacteria</taxon>
        <taxon>SAR86 cluster</taxon>
    </lineage>
</organism>
<keyword evidence="1" id="KW-0732">Signal</keyword>
<sequence>MGETIMKHLVRSLSVATVLVLLAACASAPSSPAVGVWDVGISTPVGDQTGVWTFAADGTGMMQSDLGDQELSGVTLDGNSISFLVDIDAGGQALSLSFTGMVDGDSLTGEFGSDFGAFAVSGTRQ</sequence>
<protein>
    <submittedName>
        <fullName evidence="2">Uncharacterized protein</fullName>
    </submittedName>
</protein>
<reference evidence="3" key="1">
    <citation type="submission" date="2017-08" db="EMBL/GenBank/DDBJ databases">
        <title>A dynamic microbial community with high functional redundancy inhabits the cold, oxic subseafloor aquifer.</title>
        <authorList>
            <person name="Tully B.J."/>
            <person name="Wheat C.G."/>
            <person name="Glazer B.T."/>
            <person name="Huber J.A."/>
        </authorList>
    </citation>
    <scope>NUCLEOTIDE SEQUENCE [LARGE SCALE GENOMIC DNA]</scope>
</reference>